<dbReference type="OrthoDB" id="9804196at2"/>
<dbReference type="PANTHER" id="PTHR12526">
    <property type="entry name" value="GLYCOSYLTRANSFERASE"/>
    <property type="match status" value="1"/>
</dbReference>
<dbReference type="KEGG" id="fpz:LA55_1365"/>
<reference evidence="2 3" key="1">
    <citation type="journal article" date="2015" name="Genome Announc.">
        <title>Genome sequencing of 18 francisella strains to aid in assay development and testing.</title>
        <authorList>
            <person name="Johnson S.L."/>
            <person name="Daligault H.E."/>
            <person name="Davenport K.W."/>
            <person name="Coyne S.R."/>
            <person name="Frey K.G."/>
            <person name="Koroleva G.I."/>
            <person name="Broomall S.M."/>
            <person name="Bishop-Lilly K.A."/>
            <person name="Bruce D.C."/>
            <person name="Chertkov O."/>
            <person name="Freitas T."/>
            <person name="Jaissle J."/>
            <person name="Ladner J.T."/>
            <person name="Rosenzweig C.N."/>
            <person name="Gibbons H.S."/>
            <person name="Palacios G.F."/>
            <person name="Redden C.L."/>
            <person name="Xu Y."/>
            <person name="Minogue T.D."/>
            <person name="Chain P.S."/>
        </authorList>
    </citation>
    <scope>NUCLEOTIDE SEQUENCE [LARGE SCALE GENOMIC DNA]</scope>
    <source>
        <strain evidence="2 3">GA01-2794</strain>
    </source>
</reference>
<gene>
    <name evidence="2" type="ORF">LA55_1365</name>
</gene>
<name>A0A0B6D689_9GAMM</name>
<evidence type="ECO:0000259" key="1">
    <source>
        <dbReference type="Pfam" id="PF00534"/>
    </source>
</evidence>
<protein>
    <submittedName>
        <fullName evidence="2">Glycosyl transferases group 1 family protein</fullName>
    </submittedName>
</protein>
<dbReference type="SUPFAM" id="SSF53756">
    <property type="entry name" value="UDP-Glycosyltransferase/glycogen phosphorylase"/>
    <property type="match status" value="1"/>
</dbReference>
<dbReference type="EMBL" id="CP009440">
    <property type="protein sequence ID" value="AJI53807.1"/>
    <property type="molecule type" value="Genomic_DNA"/>
</dbReference>
<dbReference type="Gene3D" id="3.40.50.2000">
    <property type="entry name" value="Glycogen Phosphorylase B"/>
    <property type="match status" value="2"/>
</dbReference>
<proteinExistence type="predicted"/>
<dbReference type="InterPro" id="IPR001296">
    <property type="entry name" value="Glyco_trans_1"/>
</dbReference>
<dbReference type="GO" id="GO:0016757">
    <property type="term" value="F:glycosyltransferase activity"/>
    <property type="evidence" value="ECO:0007669"/>
    <property type="project" value="InterPro"/>
</dbReference>
<dbReference type="GO" id="GO:1901135">
    <property type="term" value="P:carbohydrate derivative metabolic process"/>
    <property type="evidence" value="ECO:0007669"/>
    <property type="project" value="UniProtKB-ARBA"/>
</dbReference>
<sequence>MKILIINYTDIYGGAGKAAYRLHQSLLKADIDSQMLVMDKKSDDYTVLAPESKFEKIAAFLKPKVEQILVKLKYKNKTKSLFSPANMISKSLVKKINHIAPDIVHLHWINEAMLKIEDITKIKAPIVWSLHDMWAFTGGCHYTNECVNYLKGCGKCPVLSSSNRKDLSCKVFKRKQKIYQQKYMTIVGLSKWLSKTASDSSLLKHKKHVNLPNPINTEVYSQFDKKFSRQLLNLPNDKKLILFGAMSATSDPRKGYQELSSALSEMSGLNNVELVIVGSSRPKNPPQLNFKTHYLGILNDDVSLSTLYSAVDVSVVPSKQENLSNVVMENLSCGTPVVAFDIGGNSDMVEHKENGYLAKPLDSQDLASGIKWVLNNKDYEDLCKNAREKVLKEFDSKIVTEKYINLYKEVLGNGK</sequence>
<dbReference type="AlphaFoldDB" id="A0A0B6D689"/>
<dbReference type="Pfam" id="PF00534">
    <property type="entry name" value="Glycos_transf_1"/>
    <property type="match status" value="1"/>
</dbReference>
<dbReference type="CDD" id="cd03825">
    <property type="entry name" value="GT4_WcaC-like"/>
    <property type="match status" value="1"/>
</dbReference>
<organism evidence="2 3">
    <name type="scientific">Francisella philomiragia</name>
    <dbReference type="NCBI Taxonomy" id="28110"/>
    <lineage>
        <taxon>Bacteria</taxon>
        <taxon>Pseudomonadati</taxon>
        <taxon>Pseudomonadota</taxon>
        <taxon>Gammaproteobacteria</taxon>
        <taxon>Thiotrichales</taxon>
        <taxon>Francisellaceae</taxon>
        <taxon>Francisella</taxon>
    </lineage>
</organism>
<dbReference type="PANTHER" id="PTHR12526:SF637">
    <property type="entry name" value="GLYCOSYLTRANSFERASE EPSF-RELATED"/>
    <property type="match status" value="1"/>
</dbReference>
<dbReference type="RefSeq" id="WP_044526474.1">
    <property type="nucleotide sequence ID" value="NZ_CP009440.1"/>
</dbReference>
<dbReference type="Proteomes" id="UP000031830">
    <property type="component" value="Chromosome"/>
</dbReference>
<feature type="domain" description="Glycosyl transferase family 1" evidence="1">
    <location>
        <begin position="225"/>
        <end position="388"/>
    </location>
</feature>
<evidence type="ECO:0000313" key="2">
    <source>
        <dbReference type="EMBL" id="AJI53807.1"/>
    </source>
</evidence>
<keyword evidence="2" id="KW-0808">Transferase</keyword>
<accession>A0A0B6D689</accession>
<evidence type="ECO:0000313" key="3">
    <source>
        <dbReference type="Proteomes" id="UP000031830"/>
    </source>
</evidence>